<dbReference type="SUPFAM" id="SSF63446">
    <property type="entry name" value="Type I dockerin domain"/>
    <property type="match status" value="1"/>
</dbReference>
<evidence type="ECO:0000256" key="4">
    <source>
        <dbReference type="ARBA" id="ARBA00022801"/>
    </source>
</evidence>
<dbReference type="PANTHER" id="PTHR43806">
    <property type="entry name" value="PEPTIDASE S8"/>
    <property type="match status" value="1"/>
</dbReference>
<dbReference type="PROSITE" id="PS00138">
    <property type="entry name" value="SUBTILASE_SER"/>
    <property type="match status" value="1"/>
</dbReference>
<dbReference type="PROSITE" id="PS00136">
    <property type="entry name" value="SUBTILASE_ASP"/>
    <property type="match status" value="1"/>
</dbReference>
<evidence type="ECO:0000256" key="8">
    <source>
        <dbReference type="SAM" id="SignalP"/>
    </source>
</evidence>
<keyword evidence="3 8" id="KW-0732">Signal</keyword>
<evidence type="ECO:0000256" key="2">
    <source>
        <dbReference type="ARBA" id="ARBA00022670"/>
    </source>
</evidence>
<dbReference type="InterPro" id="IPR002105">
    <property type="entry name" value="Dockerin_1_rpt"/>
</dbReference>
<dbReference type="InterPro" id="IPR036439">
    <property type="entry name" value="Dockerin_dom_sf"/>
</dbReference>
<evidence type="ECO:0000256" key="7">
    <source>
        <dbReference type="RuleBase" id="RU003355"/>
    </source>
</evidence>
<dbReference type="GO" id="GO:0004252">
    <property type="term" value="F:serine-type endopeptidase activity"/>
    <property type="evidence" value="ECO:0007669"/>
    <property type="project" value="UniProtKB-UniRule"/>
</dbReference>
<dbReference type="InterPro" id="IPR015500">
    <property type="entry name" value="Peptidase_S8_subtilisin-rel"/>
</dbReference>
<dbReference type="PANTHER" id="PTHR43806:SF11">
    <property type="entry name" value="CEREVISIN-RELATED"/>
    <property type="match status" value="1"/>
</dbReference>
<reference evidence="11 12" key="1">
    <citation type="journal article" date="2014" name="Int. J. Syst. Evol. Microbiol.">
        <title>Complete genome sequence of Corynebacterium casei LMG S-19264T (=DSM 44701T), isolated from a smear-ripened cheese.</title>
        <authorList>
            <consortium name="US DOE Joint Genome Institute (JGI-PGF)"/>
            <person name="Walter F."/>
            <person name="Albersmeier A."/>
            <person name="Kalinowski J."/>
            <person name="Ruckert C."/>
        </authorList>
    </citation>
    <scope>NUCLEOTIDE SEQUENCE [LARGE SCALE GENOMIC DNA]</scope>
    <source>
        <strain evidence="11 12">CGMCC 1.12925</strain>
    </source>
</reference>
<keyword evidence="4 6" id="KW-0378">Hydrolase</keyword>
<evidence type="ECO:0000256" key="5">
    <source>
        <dbReference type="ARBA" id="ARBA00022825"/>
    </source>
</evidence>
<dbReference type="Gene3D" id="3.40.50.200">
    <property type="entry name" value="Peptidase S8/S53 domain"/>
    <property type="match status" value="1"/>
</dbReference>
<gene>
    <name evidence="11" type="ORF">GCM10010831_05400</name>
</gene>
<dbReference type="InterPro" id="IPR013783">
    <property type="entry name" value="Ig-like_fold"/>
</dbReference>
<feature type="active site" description="Charge relay system" evidence="6">
    <location>
        <position position="454"/>
    </location>
</feature>
<dbReference type="InterPro" id="IPR023828">
    <property type="entry name" value="Peptidase_S8_Ser-AS"/>
</dbReference>
<dbReference type="PROSITE" id="PS00137">
    <property type="entry name" value="SUBTILASE_HIS"/>
    <property type="match status" value="1"/>
</dbReference>
<dbReference type="Pfam" id="PF18962">
    <property type="entry name" value="Por_Secre_tail"/>
    <property type="match status" value="1"/>
</dbReference>
<feature type="active site" description="Charge relay system" evidence="6">
    <location>
        <position position="222"/>
    </location>
</feature>
<dbReference type="InterPro" id="IPR023827">
    <property type="entry name" value="Peptidase_S8_Asp-AS"/>
</dbReference>
<evidence type="ECO:0000313" key="11">
    <source>
        <dbReference type="EMBL" id="GGE06831.1"/>
    </source>
</evidence>
<dbReference type="InterPro" id="IPR036852">
    <property type="entry name" value="Peptidase_S8/S53_dom_sf"/>
</dbReference>
<evidence type="ECO:0000259" key="10">
    <source>
        <dbReference type="Pfam" id="PF18962"/>
    </source>
</evidence>
<dbReference type="Gene3D" id="1.10.1330.10">
    <property type="entry name" value="Dockerin domain"/>
    <property type="match status" value="1"/>
</dbReference>
<feature type="chain" id="PRO_5037317948" description="Por secretion system C-terminal sorting domain-containing protein" evidence="8">
    <location>
        <begin position="20"/>
        <end position="1380"/>
    </location>
</feature>
<dbReference type="EMBL" id="BMGL01000003">
    <property type="protein sequence ID" value="GGE06831.1"/>
    <property type="molecule type" value="Genomic_DNA"/>
</dbReference>
<evidence type="ECO:0000256" key="6">
    <source>
        <dbReference type="PROSITE-ProRule" id="PRU01240"/>
    </source>
</evidence>
<dbReference type="SUPFAM" id="SSF52743">
    <property type="entry name" value="Subtilisin-like"/>
    <property type="match status" value="1"/>
</dbReference>
<evidence type="ECO:0000313" key="12">
    <source>
        <dbReference type="Proteomes" id="UP000599688"/>
    </source>
</evidence>
<keyword evidence="2 6" id="KW-0645">Protease</keyword>
<comment type="caution">
    <text evidence="11">The sequence shown here is derived from an EMBL/GenBank/DDBJ whole genome shotgun (WGS) entry which is preliminary data.</text>
</comment>
<dbReference type="GO" id="GO:0000272">
    <property type="term" value="P:polysaccharide catabolic process"/>
    <property type="evidence" value="ECO:0007669"/>
    <property type="project" value="InterPro"/>
</dbReference>
<name>A0A916ZQ83_9FLAO</name>
<dbReference type="Pfam" id="PF00082">
    <property type="entry name" value="Peptidase_S8"/>
    <property type="match status" value="1"/>
</dbReference>
<dbReference type="RefSeq" id="WP_188405233.1">
    <property type="nucleotide sequence ID" value="NZ_BMGL01000003.1"/>
</dbReference>
<evidence type="ECO:0008006" key="13">
    <source>
        <dbReference type="Google" id="ProtNLM"/>
    </source>
</evidence>
<dbReference type="InterPro" id="IPR022398">
    <property type="entry name" value="Peptidase_S8_His-AS"/>
</dbReference>
<dbReference type="PRINTS" id="PR00723">
    <property type="entry name" value="SUBTILISIN"/>
</dbReference>
<dbReference type="Proteomes" id="UP000599688">
    <property type="component" value="Unassembled WGS sequence"/>
</dbReference>
<keyword evidence="12" id="KW-1185">Reference proteome</keyword>
<dbReference type="GO" id="GO:0004553">
    <property type="term" value="F:hydrolase activity, hydrolyzing O-glycosyl compounds"/>
    <property type="evidence" value="ECO:0007669"/>
    <property type="project" value="InterPro"/>
</dbReference>
<feature type="signal peptide" evidence="8">
    <location>
        <begin position="1"/>
        <end position="19"/>
    </location>
</feature>
<feature type="domain" description="Secretion system C-terminal sorting" evidence="10">
    <location>
        <begin position="1296"/>
        <end position="1366"/>
    </location>
</feature>
<dbReference type="InterPro" id="IPR034204">
    <property type="entry name" value="PfSUB1-like_cat_dom"/>
</dbReference>
<proteinExistence type="inferred from homology"/>
<dbReference type="Pfam" id="PF00404">
    <property type="entry name" value="Dockerin_1"/>
    <property type="match status" value="1"/>
</dbReference>
<keyword evidence="5 6" id="KW-0720">Serine protease</keyword>
<dbReference type="InterPro" id="IPR026444">
    <property type="entry name" value="Secre_tail"/>
</dbReference>
<dbReference type="GO" id="GO:0006508">
    <property type="term" value="P:proteolysis"/>
    <property type="evidence" value="ECO:0007669"/>
    <property type="project" value="UniProtKB-KW"/>
</dbReference>
<evidence type="ECO:0000256" key="3">
    <source>
        <dbReference type="ARBA" id="ARBA00022729"/>
    </source>
</evidence>
<evidence type="ECO:0000256" key="1">
    <source>
        <dbReference type="ARBA" id="ARBA00011073"/>
    </source>
</evidence>
<accession>A0A916ZQ83</accession>
<evidence type="ECO:0000259" key="9">
    <source>
        <dbReference type="Pfam" id="PF00082"/>
    </source>
</evidence>
<dbReference type="CDD" id="cd07473">
    <property type="entry name" value="Peptidases_S8_Subtilisin_like"/>
    <property type="match status" value="1"/>
</dbReference>
<feature type="active site" description="Charge relay system" evidence="6">
    <location>
        <position position="278"/>
    </location>
</feature>
<dbReference type="CDD" id="cd14256">
    <property type="entry name" value="Dockerin_I"/>
    <property type="match status" value="1"/>
</dbReference>
<feature type="domain" description="Peptidase S8/S53" evidence="9">
    <location>
        <begin position="216"/>
        <end position="487"/>
    </location>
</feature>
<dbReference type="Gene3D" id="2.60.40.10">
    <property type="entry name" value="Immunoglobulins"/>
    <property type="match status" value="1"/>
</dbReference>
<dbReference type="InterPro" id="IPR000209">
    <property type="entry name" value="Peptidase_S8/S53_dom"/>
</dbReference>
<dbReference type="NCBIfam" id="TIGR04183">
    <property type="entry name" value="Por_Secre_tail"/>
    <property type="match status" value="1"/>
</dbReference>
<dbReference type="PROSITE" id="PS51892">
    <property type="entry name" value="SUBTILASE"/>
    <property type="match status" value="1"/>
</dbReference>
<comment type="similarity">
    <text evidence="1 6 7">Belongs to the peptidase S8 family.</text>
</comment>
<dbReference type="InterPro" id="IPR050131">
    <property type="entry name" value="Peptidase_S8_subtilisin-like"/>
</dbReference>
<protein>
    <recommendedName>
        <fullName evidence="13">Por secretion system C-terminal sorting domain-containing protein</fullName>
    </recommendedName>
</protein>
<organism evidence="11 12">
    <name type="scientific">Psychroflexus salis</name>
    <dbReference type="NCBI Taxonomy" id="1526574"/>
    <lineage>
        <taxon>Bacteria</taxon>
        <taxon>Pseudomonadati</taxon>
        <taxon>Bacteroidota</taxon>
        <taxon>Flavobacteriia</taxon>
        <taxon>Flavobacteriales</taxon>
        <taxon>Flavobacteriaceae</taxon>
        <taxon>Psychroflexus</taxon>
    </lineage>
</organism>
<sequence length="1380" mass="152132">MKYVFTLFVALFICQSSFSQTPEADLMDFEPDELIVKLKDEVDVGLTYSPDGKPLSEFNIGQLLSIEEQLLEAAVMFNRQSIESSIKFKQERQQLAKSKRSNTPNTGVINDKPLSLKNIFKLKLEALQNQTQLLQLIDDIKQHPDVEFAEPNYRMKIDDFEVGDILTNDDFSDNSSKTLNSLTLVPNDPLYGEQNSIAQTNIDDVWENYTTGDGSQVIAILDTGVDYNHPDLEDNIWVNEAELNGVDGFDDDGNGYVDDIYGWDFINEDNAPLDDNMHGTHVAGIAGAVGNNEIGIAGAAWDVKLMSIKVFQSNGVGNSTTIAEGVAYASNNGATILNMSFGGYAESSILRAALENAYASAFLVAAAGNDGICIGPSKCPGNQDPFPSYPGSYSFVLGVEDSPKPQNEGYTNYDEDGPTFSGYSTLLNYEVTAPGTQIISTVPGGGYSNLTGTSMATPLVAGAMALYLQHKPEDSKELIFGNLINTAGNPYIDILAAIEVVPTPELQVLSITTRDTINNQNGNEFLEPGETIEILPVIKNYWGPTDDVRVGIEFAEFEDTSKATIVENEIQIGAISAYASLQDLEESLKIEIADNVANNVNIRFNISVWSGDNQEHLSSKEVVINVKNSILLSGFRYDDLTLTADKEYLVVDNFVMNTGTTLIIEPGVELYISANKSINIKGNVIANGTPTQKIKFLPEGLRWNEIILDNNAADAIKEFSFCEFYTGKNIDGSAEVSDCLFYDFNSINTGLITNSNLQGLTSDFRAYRPLNSSTYSGLNYINNSPVNRVTIGFDNINNQNFFNNNILNNWENSPPPNKPYSFMTSEYYGDVVISTSNYYGSNDPDILQTSVLDFIEDSNLSVADINAADAPSAQAHGIVWKVEVNGFDAQDEYEQLDPIGVGSHEFKVYFNREMDTSLNPQISYGVTIPYNQTVISEQGTWSDDGKIYTVTHDVNIGSADGINRIRVQDAKDLDNFVIPVEDSRFNMLVQSAGSASTGFFATPGLGKIDLDWEDPAEEDLTDILGYNMYRYQIDEDGLETELLKLNETLITTSEFTDFEVEEQQSYFYKYKILRTSFEETDFSRTITAQPLTSELGDSNGDFEVNVLDVITDVDYILGQNPSPFIFKAADVNLDQTINVLDIVGTVDLILNPNGDAGTDSATGEITYYPNTPIGDATLSWEGDDLFIDSEHLIGGIQLVVSTDFDYNLSSSVAHLEQLIYEQDGFQVIMLYSFNNQSFGNGPVKLLTKLSDSNEIGFENAVVATTSGAKLNMIYQDTTLGTIEAPEQSNSLQFGKLYPNPSSGMVNLDYYLPQHVDRLVLTAYNMQGKVVFTRDNFRNVPGKSSQTLNVSDLSDGVYIMVLRALKNDNVIFQDFKKLIIE</sequence>